<dbReference type="InterPro" id="IPR003690">
    <property type="entry name" value="MTERF"/>
</dbReference>
<dbReference type="KEGG" id="mng:MNEG_15443"/>
<proteinExistence type="inferred from homology"/>
<comment type="similarity">
    <text evidence="1">Belongs to the mTERF family.</text>
</comment>
<organism evidence="4 5">
    <name type="scientific">Monoraphidium neglectum</name>
    <dbReference type="NCBI Taxonomy" id="145388"/>
    <lineage>
        <taxon>Eukaryota</taxon>
        <taxon>Viridiplantae</taxon>
        <taxon>Chlorophyta</taxon>
        <taxon>core chlorophytes</taxon>
        <taxon>Chlorophyceae</taxon>
        <taxon>CS clade</taxon>
        <taxon>Sphaeropleales</taxon>
        <taxon>Selenastraceae</taxon>
        <taxon>Monoraphidium</taxon>
    </lineage>
</organism>
<dbReference type="InterPro" id="IPR038538">
    <property type="entry name" value="MTERF_sf"/>
</dbReference>
<sequence>AYERDYAGMRTAQEPQEFVERAARVMALQAGFPQIGFMVGSDPRLLLNPAAPSPLTPPPHRRAARSNTLLAATGPRAQRPAEELERQLVALRTELEAVLPPDGAAHFVANSLRLFNSLQKPHTVAKRVGELLMVYHDVLGKTPPARAIACRSSHILNSPSNLRHKLESLVQLLGRDQTHAAICRSPHLLASKAERLSTNAALFINGIVRANGADVAGAGAASGGGGGGGGPGGGDVQDAAADVTVALQKLLSRQPRLLSTQPETLVRNYALLKWSLGATDEQCLAVVRGYPAVLTLSRMSLTNKPRELQELLQLSKHALLKIVRQQPTLLGNTLG</sequence>
<evidence type="ECO:0000256" key="1">
    <source>
        <dbReference type="ARBA" id="ARBA00007692"/>
    </source>
</evidence>
<evidence type="ECO:0000256" key="2">
    <source>
        <dbReference type="ARBA" id="ARBA00022472"/>
    </source>
</evidence>
<dbReference type="GO" id="GO:0003676">
    <property type="term" value="F:nucleic acid binding"/>
    <property type="evidence" value="ECO:0007669"/>
    <property type="project" value="InterPro"/>
</dbReference>
<dbReference type="GeneID" id="25733105"/>
<feature type="non-terminal residue" evidence="4">
    <location>
        <position position="335"/>
    </location>
</feature>
<keyword evidence="2" id="KW-0805">Transcription regulation</keyword>
<reference evidence="4 5" key="1">
    <citation type="journal article" date="2013" name="BMC Genomics">
        <title>Reconstruction of the lipid metabolism for the microalga Monoraphidium neglectum from its genome sequence reveals characteristics suitable for biofuel production.</title>
        <authorList>
            <person name="Bogen C."/>
            <person name="Al-Dilaimi A."/>
            <person name="Albersmeier A."/>
            <person name="Wichmann J."/>
            <person name="Grundmann M."/>
            <person name="Rupp O."/>
            <person name="Lauersen K.J."/>
            <person name="Blifernez-Klassen O."/>
            <person name="Kalinowski J."/>
            <person name="Goesmann A."/>
            <person name="Mussgnug J.H."/>
            <person name="Kruse O."/>
        </authorList>
    </citation>
    <scope>NUCLEOTIDE SEQUENCE [LARGE SCALE GENOMIC DNA]</scope>
    <source>
        <strain evidence="4 5">SAG 48.87</strain>
    </source>
</reference>
<keyword evidence="5" id="KW-1185">Reference proteome</keyword>
<keyword evidence="2" id="KW-0806">Transcription termination</keyword>
<dbReference type="OrthoDB" id="10634709at2759"/>
<gene>
    <name evidence="4" type="ORF">MNEG_15443</name>
</gene>
<keyword evidence="2" id="KW-0804">Transcription</keyword>
<evidence type="ECO:0000256" key="3">
    <source>
        <dbReference type="ARBA" id="ARBA00022946"/>
    </source>
</evidence>
<evidence type="ECO:0000313" key="4">
    <source>
        <dbReference type="EMBL" id="KIY92520.1"/>
    </source>
</evidence>
<dbReference type="RefSeq" id="XP_013891540.1">
    <property type="nucleotide sequence ID" value="XM_014036086.1"/>
</dbReference>
<keyword evidence="3" id="KW-0809">Transit peptide</keyword>
<dbReference type="AlphaFoldDB" id="A0A0D2MB07"/>
<dbReference type="Proteomes" id="UP000054498">
    <property type="component" value="Unassembled WGS sequence"/>
</dbReference>
<accession>A0A0D2MB07</accession>
<dbReference type="Pfam" id="PF02536">
    <property type="entry name" value="mTERF"/>
    <property type="match status" value="1"/>
</dbReference>
<protein>
    <submittedName>
        <fullName evidence="4">Uncharacterized protein</fullName>
    </submittedName>
</protein>
<feature type="non-terminal residue" evidence="4">
    <location>
        <position position="1"/>
    </location>
</feature>
<name>A0A0D2MB07_9CHLO</name>
<dbReference type="GO" id="GO:0006353">
    <property type="term" value="P:DNA-templated transcription termination"/>
    <property type="evidence" value="ECO:0007669"/>
    <property type="project" value="UniProtKB-KW"/>
</dbReference>
<dbReference type="EMBL" id="KK105550">
    <property type="protein sequence ID" value="KIY92520.1"/>
    <property type="molecule type" value="Genomic_DNA"/>
</dbReference>
<evidence type="ECO:0000313" key="5">
    <source>
        <dbReference type="Proteomes" id="UP000054498"/>
    </source>
</evidence>
<dbReference type="Gene3D" id="1.25.70.10">
    <property type="entry name" value="Transcription termination factor 3, mitochondrial"/>
    <property type="match status" value="1"/>
</dbReference>